<dbReference type="AlphaFoldDB" id="A0A7J6U7B7"/>
<feature type="compositionally biased region" description="Low complexity" evidence="1">
    <location>
        <begin position="84"/>
        <end position="96"/>
    </location>
</feature>
<feature type="non-terminal residue" evidence="2">
    <location>
        <position position="205"/>
    </location>
</feature>
<evidence type="ECO:0000256" key="1">
    <source>
        <dbReference type="SAM" id="MobiDB-lite"/>
    </source>
</evidence>
<comment type="caution">
    <text evidence="2">The sequence shown here is derived from an EMBL/GenBank/DDBJ whole genome shotgun (WGS) entry which is preliminary data.</text>
</comment>
<evidence type="ECO:0000313" key="2">
    <source>
        <dbReference type="EMBL" id="KAF4753463.1"/>
    </source>
</evidence>
<organism evidence="2 3">
    <name type="scientific">Perkinsus olseni</name>
    <name type="common">Perkinsus atlanticus</name>
    <dbReference type="NCBI Taxonomy" id="32597"/>
    <lineage>
        <taxon>Eukaryota</taxon>
        <taxon>Sar</taxon>
        <taxon>Alveolata</taxon>
        <taxon>Perkinsozoa</taxon>
        <taxon>Perkinsea</taxon>
        <taxon>Perkinsida</taxon>
        <taxon>Perkinsidae</taxon>
        <taxon>Perkinsus</taxon>
    </lineage>
</organism>
<feature type="compositionally biased region" description="Polar residues" evidence="1">
    <location>
        <begin position="1"/>
        <end position="12"/>
    </location>
</feature>
<proteinExistence type="predicted"/>
<feature type="region of interest" description="Disordered" evidence="1">
    <location>
        <begin position="1"/>
        <end position="26"/>
    </location>
</feature>
<name>A0A7J6U7B7_PEROL</name>
<accession>A0A7J6U7B7</accession>
<evidence type="ECO:0000313" key="3">
    <source>
        <dbReference type="Proteomes" id="UP000553632"/>
    </source>
</evidence>
<dbReference type="OMA" id="MANLDAC"/>
<feature type="region of interest" description="Disordered" evidence="1">
    <location>
        <begin position="77"/>
        <end position="96"/>
    </location>
</feature>
<gene>
    <name evidence="2" type="ORF">FOZ63_008510</name>
</gene>
<keyword evidence="3" id="KW-1185">Reference proteome</keyword>
<protein>
    <submittedName>
        <fullName evidence="2">Uncharacterized protein</fullName>
    </submittedName>
</protein>
<dbReference type="EMBL" id="JABANO010005469">
    <property type="protein sequence ID" value="KAF4753463.1"/>
    <property type="molecule type" value="Genomic_DNA"/>
</dbReference>
<sequence>MSNNGEATTGAQTPSEPPETSTTSPTSLEELIKYLELPNLDCLHFVTEADLLKYSELHPLDLPTRVKFQQALKHFQLPQQPAPSTTTTNCDSTSTTTKATTTSVLVDASSHTSQAPHPLTATNPMTLNAPDNKAWLGRQDQRPIAAFIRRVADIAEMANLDACGLWKYLNLKALTEGQSRDLNAHLRQQNSSPANYGEKLLAAEH</sequence>
<reference evidence="2 3" key="1">
    <citation type="submission" date="2020-04" db="EMBL/GenBank/DDBJ databases">
        <title>Perkinsus olseni comparative genomics.</title>
        <authorList>
            <person name="Bogema D.R."/>
        </authorList>
    </citation>
    <scope>NUCLEOTIDE SEQUENCE [LARGE SCALE GENOMIC DNA]</scope>
    <source>
        <strain evidence="2 3">ATCC PRA-207</strain>
    </source>
</reference>
<dbReference type="Proteomes" id="UP000553632">
    <property type="component" value="Unassembled WGS sequence"/>
</dbReference>